<feature type="signal peptide" evidence="1">
    <location>
        <begin position="1"/>
        <end position="18"/>
    </location>
</feature>
<name>A0A1I8QAT7_STOCA</name>
<dbReference type="InterPro" id="IPR002557">
    <property type="entry name" value="Chitin-bd_dom"/>
</dbReference>
<reference evidence="3" key="1">
    <citation type="submission" date="2020-05" db="UniProtKB">
        <authorList>
            <consortium name="EnsemblMetazoa"/>
        </authorList>
    </citation>
    <scope>IDENTIFICATION</scope>
    <source>
        <strain evidence="3">USDA</strain>
    </source>
</reference>
<evidence type="ECO:0000259" key="2">
    <source>
        <dbReference type="PROSITE" id="PS50940"/>
    </source>
</evidence>
<evidence type="ECO:0000256" key="1">
    <source>
        <dbReference type="SAM" id="SignalP"/>
    </source>
</evidence>
<dbReference type="AlphaFoldDB" id="A0A1I8QAT7"/>
<dbReference type="SMART" id="SM00494">
    <property type="entry name" value="ChtBD2"/>
    <property type="match status" value="2"/>
</dbReference>
<keyword evidence="1" id="KW-0732">Signal</keyword>
<evidence type="ECO:0000313" key="4">
    <source>
        <dbReference type="Proteomes" id="UP000095300"/>
    </source>
</evidence>
<evidence type="ECO:0000313" key="3">
    <source>
        <dbReference type="EnsemblMetazoa" id="SCAU015444-PA"/>
    </source>
</evidence>
<dbReference type="Gene3D" id="2.170.140.10">
    <property type="entry name" value="Chitin binding domain"/>
    <property type="match status" value="2"/>
</dbReference>
<keyword evidence="4" id="KW-1185">Reference proteome</keyword>
<protein>
    <recommendedName>
        <fullName evidence="2">Chitin-binding type-2 domain-containing protein</fullName>
    </recommendedName>
</protein>
<feature type="domain" description="Chitin-binding type-2" evidence="2">
    <location>
        <begin position="266"/>
        <end position="312"/>
    </location>
</feature>
<dbReference type="PROSITE" id="PS50940">
    <property type="entry name" value="CHIT_BIND_II"/>
    <property type="match status" value="2"/>
</dbReference>
<dbReference type="EnsemblMetazoa" id="SCAU015444-RA">
    <property type="protein sequence ID" value="SCAU015444-PA"/>
    <property type="gene ID" value="SCAU015444"/>
</dbReference>
<dbReference type="SUPFAM" id="SSF57625">
    <property type="entry name" value="Invertebrate chitin-binding proteins"/>
    <property type="match status" value="2"/>
</dbReference>
<organism evidence="3 4">
    <name type="scientific">Stomoxys calcitrans</name>
    <name type="common">Stable fly</name>
    <name type="synonym">Conops calcitrans</name>
    <dbReference type="NCBI Taxonomy" id="35570"/>
    <lineage>
        <taxon>Eukaryota</taxon>
        <taxon>Metazoa</taxon>
        <taxon>Ecdysozoa</taxon>
        <taxon>Arthropoda</taxon>
        <taxon>Hexapoda</taxon>
        <taxon>Insecta</taxon>
        <taxon>Pterygota</taxon>
        <taxon>Neoptera</taxon>
        <taxon>Endopterygota</taxon>
        <taxon>Diptera</taxon>
        <taxon>Brachycera</taxon>
        <taxon>Muscomorpha</taxon>
        <taxon>Muscoidea</taxon>
        <taxon>Muscidae</taxon>
        <taxon>Stomoxys</taxon>
    </lineage>
</organism>
<proteinExistence type="predicted"/>
<gene>
    <name evidence="3" type="primary">106086758</name>
</gene>
<dbReference type="InterPro" id="IPR036508">
    <property type="entry name" value="Chitin-bd_dom_sf"/>
</dbReference>
<dbReference type="OrthoDB" id="6597859at2759"/>
<sequence>MWRIAVLLMIFCLTPTFAGIYTKRTIHSRQQEFIQSRETSTCDGRQSPGPICESCDLLATCVKHSTGWVNIPVETCDTQNGFYCNSLLGRCSNDTGPCHPFSSEGNFPCTSHGIFPDPYDCQKYHMCYFVGPTLVSASVECGGDKAFNPATGQCSLTLSHAICQQQQYVCHNAGDAKAWPLSSNIFYICKASSNQDERILYPTLYRCDDGEVFDGYYCRPGTSMGELPNLPTPLIPGNPGNPGNPPIGQMSTTTMKPGVVETTSKPRVCPQVGLFADTDDCRKYYYCSAINGQLKEMQCPLGTVFNEDLSSCTLGDC</sequence>
<dbReference type="GO" id="GO:0005576">
    <property type="term" value="C:extracellular region"/>
    <property type="evidence" value="ECO:0007669"/>
    <property type="project" value="InterPro"/>
</dbReference>
<dbReference type="VEuPathDB" id="VectorBase:SCAU015444"/>
<dbReference type="Proteomes" id="UP000095300">
    <property type="component" value="Unassembled WGS sequence"/>
</dbReference>
<accession>A0A1I8QAT7</accession>
<dbReference type="Pfam" id="PF01607">
    <property type="entry name" value="CBM_14"/>
    <property type="match status" value="2"/>
</dbReference>
<feature type="domain" description="Chitin-binding type-2" evidence="2">
    <location>
        <begin position="106"/>
        <end position="165"/>
    </location>
</feature>
<feature type="chain" id="PRO_5009328014" description="Chitin-binding type-2 domain-containing protein" evidence="1">
    <location>
        <begin position="19"/>
        <end position="317"/>
    </location>
</feature>
<dbReference type="GO" id="GO:0008061">
    <property type="term" value="F:chitin binding"/>
    <property type="evidence" value="ECO:0007669"/>
    <property type="project" value="InterPro"/>
</dbReference>